<keyword evidence="2" id="KW-0812">Transmembrane</keyword>
<comment type="caution">
    <text evidence="3">The sequence shown here is derived from an EMBL/GenBank/DDBJ whole genome shotgun (WGS) entry which is preliminary data.</text>
</comment>
<feature type="region of interest" description="Disordered" evidence="1">
    <location>
        <begin position="1"/>
        <end position="20"/>
    </location>
</feature>
<dbReference type="OrthoDB" id="8545326at2"/>
<dbReference type="Proteomes" id="UP000236654">
    <property type="component" value="Unassembled WGS sequence"/>
</dbReference>
<reference evidence="3 4" key="1">
    <citation type="submission" date="2017-12" db="EMBL/GenBank/DDBJ databases">
        <title>The draft genome sequence of Brumimicrobium saltpan LHR20.</title>
        <authorList>
            <person name="Do Z.-J."/>
            <person name="Luo H.-R."/>
        </authorList>
    </citation>
    <scope>NUCLEOTIDE SEQUENCE [LARGE SCALE GENOMIC DNA]</scope>
    <source>
        <strain evidence="3 4">LHR20</strain>
    </source>
</reference>
<protein>
    <submittedName>
        <fullName evidence="3">Uncharacterized protein</fullName>
    </submittedName>
</protein>
<feature type="transmembrane region" description="Helical" evidence="2">
    <location>
        <begin position="32"/>
        <end position="50"/>
    </location>
</feature>
<dbReference type="AlphaFoldDB" id="A0A2I0R095"/>
<evidence type="ECO:0000313" key="3">
    <source>
        <dbReference type="EMBL" id="PKR79987.1"/>
    </source>
</evidence>
<dbReference type="EMBL" id="PJNI01000015">
    <property type="protein sequence ID" value="PKR79987.1"/>
    <property type="molecule type" value="Genomic_DNA"/>
</dbReference>
<sequence>MSTENKPAKTSQQESSEKVNSSTKKPFWKKHFLKLLLLLLLVVSVAWGYFQNRSTVSQYEKRITELKETHTAELKEMKTAHIKQLTNTLILAVRSELIAENVNQVNKYFEQTLKTFDVEKVMLVDRKTSEVILSTNKKDEKTQFTNKKLVEAQEALSHTFEGHTYAAAPVMGYSSQLGVLIIQID</sequence>
<evidence type="ECO:0000256" key="1">
    <source>
        <dbReference type="SAM" id="MobiDB-lite"/>
    </source>
</evidence>
<keyword evidence="2" id="KW-0472">Membrane</keyword>
<evidence type="ECO:0000313" key="4">
    <source>
        <dbReference type="Proteomes" id="UP000236654"/>
    </source>
</evidence>
<name>A0A2I0R095_9FLAO</name>
<evidence type="ECO:0000256" key="2">
    <source>
        <dbReference type="SAM" id="Phobius"/>
    </source>
</evidence>
<keyword evidence="2" id="KW-1133">Transmembrane helix</keyword>
<organism evidence="3 4">
    <name type="scientific">Brumimicrobium salinarum</name>
    <dbReference type="NCBI Taxonomy" id="2058658"/>
    <lineage>
        <taxon>Bacteria</taxon>
        <taxon>Pseudomonadati</taxon>
        <taxon>Bacteroidota</taxon>
        <taxon>Flavobacteriia</taxon>
        <taxon>Flavobacteriales</taxon>
        <taxon>Crocinitomicaceae</taxon>
        <taxon>Brumimicrobium</taxon>
    </lineage>
</organism>
<gene>
    <name evidence="3" type="ORF">CW751_12235</name>
</gene>
<accession>A0A2I0R095</accession>
<dbReference type="RefSeq" id="WP_101335312.1">
    <property type="nucleotide sequence ID" value="NZ_PJNI01000015.1"/>
</dbReference>
<keyword evidence="4" id="KW-1185">Reference proteome</keyword>
<proteinExistence type="predicted"/>